<keyword evidence="3" id="KW-1185">Reference proteome</keyword>
<evidence type="ECO:0000313" key="2">
    <source>
        <dbReference type="EMBL" id="RKF54889.1"/>
    </source>
</evidence>
<organism evidence="2 3">
    <name type="scientific">Golovinomyces cichoracearum</name>
    <dbReference type="NCBI Taxonomy" id="62708"/>
    <lineage>
        <taxon>Eukaryota</taxon>
        <taxon>Fungi</taxon>
        <taxon>Dikarya</taxon>
        <taxon>Ascomycota</taxon>
        <taxon>Pezizomycotina</taxon>
        <taxon>Leotiomycetes</taxon>
        <taxon>Erysiphales</taxon>
        <taxon>Erysiphaceae</taxon>
        <taxon>Golovinomyces</taxon>
    </lineage>
</organism>
<reference evidence="2 3" key="1">
    <citation type="journal article" date="2018" name="BMC Genomics">
        <title>Comparative genome analyses reveal sequence features reflecting distinct modes of host-adaptation between dicot and monocot powdery mildew.</title>
        <authorList>
            <person name="Wu Y."/>
            <person name="Ma X."/>
            <person name="Pan Z."/>
            <person name="Kale S.D."/>
            <person name="Song Y."/>
            <person name="King H."/>
            <person name="Zhang Q."/>
            <person name="Presley C."/>
            <person name="Deng X."/>
            <person name="Wei C.I."/>
            <person name="Xiao S."/>
        </authorList>
    </citation>
    <scope>NUCLEOTIDE SEQUENCE [LARGE SCALE GENOMIC DNA]</scope>
    <source>
        <strain evidence="2">UMSG3</strain>
    </source>
</reference>
<dbReference type="InterPro" id="IPR056924">
    <property type="entry name" value="SH3_Tf2-1"/>
</dbReference>
<evidence type="ECO:0000259" key="1">
    <source>
        <dbReference type="Pfam" id="PF24626"/>
    </source>
</evidence>
<dbReference type="Proteomes" id="UP000283383">
    <property type="component" value="Unassembled WGS sequence"/>
</dbReference>
<name>A0A420HBT2_9PEZI</name>
<feature type="domain" description="Tf2-1-like SH3-like" evidence="1">
    <location>
        <begin position="36"/>
        <end position="100"/>
    </location>
</feature>
<dbReference type="EMBL" id="MCBQ01020610">
    <property type="protein sequence ID" value="RKF54889.1"/>
    <property type="molecule type" value="Genomic_DNA"/>
</dbReference>
<dbReference type="AlphaFoldDB" id="A0A420HBT2"/>
<accession>A0A420HBT2</accession>
<comment type="caution">
    <text evidence="2">The sequence shown here is derived from an EMBL/GenBank/DDBJ whole genome shotgun (WGS) entry which is preliminary data.</text>
</comment>
<proteinExistence type="predicted"/>
<sequence length="125" mass="14350">MQKIIENLQINASLMQQQQAKYSNTHRSDAPLYKVGDMVYVDTRNWNTDRPTKKLDDKYAGPWKVTRVVPGSRAVEVDLPSELKSEGIFNVFHPQLLRLYIPDPVPLQKPPEPKPIKIEKIGKNV</sequence>
<dbReference type="STRING" id="62708.A0A420HBT2"/>
<dbReference type="Pfam" id="PF24626">
    <property type="entry name" value="SH3_Tf2-1"/>
    <property type="match status" value="1"/>
</dbReference>
<evidence type="ECO:0000313" key="3">
    <source>
        <dbReference type="Proteomes" id="UP000283383"/>
    </source>
</evidence>
<gene>
    <name evidence="2" type="ORF">GcM3_206023b</name>
</gene>
<protein>
    <recommendedName>
        <fullName evidence="1">Tf2-1-like SH3-like domain-containing protein</fullName>
    </recommendedName>
</protein>